<organism evidence="1 2">
    <name type="scientific">Phanerochaete sordida</name>
    <dbReference type="NCBI Taxonomy" id="48140"/>
    <lineage>
        <taxon>Eukaryota</taxon>
        <taxon>Fungi</taxon>
        <taxon>Dikarya</taxon>
        <taxon>Basidiomycota</taxon>
        <taxon>Agaricomycotina</taxon>
        <taxon>Agaricomycetes</taxon>
        <taxon>Polyporales</taxon>
        <taxon>Phanerochaetaceae</taxon>
        <taxon>Phanerochaete</taxon>
    </lineage>
</organism>
<accession>A0A9P3G319</accession>
<gene>
    <name evidence="1" type="ORF">PsYK624_028260</name>
</gene>
<evidence type="ECO:0000313" key="2">
    <source>
        <dbReference type="Proteomes" id="UP000703269"/>
    </source>
</evidence>
<dbReference type="Proteomes" id="UP000703269">
    <property type="component" value="Unassembled WGS sequence"/>
</dbReference>
<evidence type="ECO:0000313" key="1">
    <source>
        <dbReference type="EMBL" id="GJE86745.1"/>
    </source>
</evidence>
<proteinExistence type="predicted"/>
<name>A0A9P3G319_9APHY</name>
<dbReference type="EMBL" id="BPQB01000004">
    <property type="protein sequence ID" value="GJE86745.1"/>
    <property type="molecule type" value="Genomic_DNA"/>
</dbReference>
<reference evidence="1 2" key="1">
    <citation type="submission" date="2021-08" db="EMBL/GenBank/DDBJ databases">
        <title>Draft Genome Sequence of Phanerochaete sordida strain YK-624.</title>
        <authorList>
            <person name="Mori T."/>
            <person name="Dohra H."/>
            <person name="Suzuki T."/>
            <person name="Kawagishi H."/>
            <person name="Hirai H."/>
        </authorList>
    </citation>
    <scope>NUCLEOTIDE SEQUENCE [LARGE SCALE GENOMIC DNA]</scope>
    <source>
        <strain evidence="1 2">YK-624</strain>
    </source>
</reference>
<keyword evidence="2" id="KW-1185">Reference proteome</keyword>
<sequence length="105" mass="11768">MYVNISSDADAITALTCDDRWTMLAARVTTFGRGRAPRLFPQDPSQLQEVGDDAIAVRSYFMSLVTSDQRQATWTLLGSYPPTPSVRFRMSKTPTWVSLGTLRHL</sequence>
<comment type="caution">
    <text evidence="1">The sequence shown here is derived from an EMBL/GenBank/DDBJ whole genome shotgun (WGS) entry which is preliminary data.</text>
</comment>
<dbReference type="AlphaFoldDB" id="A0A9P3G319"/>
<protein>
    <submittedName>
        <fullName evidence="1">Uncharacterized protein</fullName>
    </submittedName>
</protein>